<dbReference type="Gene3D" id="1.10.274.10">
    <property type="entry name" value="PtsI, HPr-binding domain"/>
    <property type="match status" value="1"/>
</dbReference>
<evidence type="ECO:0000313" key="25">
    <source>
        <dbReference type="Proteomes" id="UP000263014"/>
    </source>
</evidence>
<evidence type="ECO:0000256" key="12">
    <source>
        <dbReference type="ARBA" id="ARBA00022683"/>
    </source>
</evidence>
<feature type="binding site" evidence="19">
    <location>
        <position position="294"/>
    </location>
    <ligand>
        <name>phosphoenolpyruvate</name>
        <dbReference type="ChEBI" id="CHEBI:58702"/>
    </ligand>
</feature>
<evidence type="ECO:0000256" key="1">
    <source>
        <dbReference type="ARBA" id="ARBA00000683"/>
    </source>
</evidence>
<evidence type="ECO:0000259" key="21">
    <source>
        <dbReference type="Pfam" id="PF00391"/>
    </source>
</evidence>
<keyword evidence="10 17" id="KW-0762">Sugar transport</keyword>
<keyword evidence="11 17" id="KW-0808">Transferase</keyword>
<comment type="catalytic activity">
    <reaction evidence="1 17">
        <text>L-histidyl-[protein] + phosphoenolpyruvate = N(pros)-phospho-L-histidyl-[protein] + pyruvate</text>
        <dbReference type="Rhea" id="RHEA:23880"/>
        <dbReference type="Rhea" id="RHEA-COMP:9745"/>
        <dbReference type="Rhea" id="RHEA-COMP:9746"/>
        <dbReference type="ChEBI" id="CHEBI:15361"/>
        <dbReference type="ChEBI" id="CHEBI:29979"/>
        <dbReference type="ChEBI" id="CHEBI:58702"/>
        <dbReference type="ChEBI" id="CHEBI:64837"/>
        <dbReference type="EC" id="2.7.3.9"/>
    </reaction>
</comment>
<dbReference type="InterPro" id="IPR008731">
    <property type="entry name" value="PTS_EIN"/>
</dbReference>
<dbReference type="EMBL" id="QSON01000020">
    <property type="protein sequence ID" value="RGI97265.1"/>
    <property type="molecule type" value="Genomic_DNA"/>
</dbReference>
<reference evidence="24 25" key="1">
    <citation type="submission" date="2018-08" db="EMBL/GenBank/DDBJ databases">
        <title>A genome reference for cultivated species of the human gut microbiota.</title>
        <authorList>
            <person name="Zou Y."/>
            <person name="Xue W."/>
            <person name="Luo G."/>
        </authorList>
    </citation>
    <scope>NUCLEOTIDE SEQUENCE [LARGE SCALE GENOMIC DNA]</scope>
    <source>
        <strain evidence="24 25">TM09-12</strain>
    </source>
</reference>
<feature type="binding site" evidence="19">
    <location>
        <position position="464"/>
    </location>
    <ligand>
        <name>phosphoenolpyruvate</name>
        <dbReference type="ChEBI" id="CHEBI:58702"/>
    </ligand>
</feature>
<accession>A0A374NZ13</accession>
<dbReference type="GO" id="GO:0016301">
    <property type="term" value="F:kinase activity"/>
    <property type="evidence" value="ECO:0007669"/>
    <property type="project" value="UniProtKB-KW"/>
</dbReference>
<gene>
    <name evidence="24" type="primary">ptsP</name>
    <name evidence="24" type="ORF">DXD79_27965</name>
</gene>
<evidence type="ECO:0000256" key="6">
    <source>
        <dbReference type="ARBA" id="ARBA00012232"/>
    </source>
</evidence>
<proteinExistence type="inferred from homology"/>
<evidence type="ECO:0000256" key="16">
    <source>
        <dbReference type="ARBA" id="ARBA00033235"/>
    </source>
</evidence>
<evidence type="ECO:0000256" key="9">
    <source>
        <dbReference type="ARBA" id="ARBA00022490"/>
    </source>
</evidence>
<dbReference type="InterPro" id="IPR036618">
    <property type="entry name" value="PtsI_HPr-bd_sf"/>
</dbReference>
<dbReference type="InterPro" id="IPR024692">
    <property type="entry name" value="PTS_EI"/>
</dbReference>
<dbReference type="PRINTS" id="PR01736">
    <property type="entry name" value="PHPHTRNFRASE"/>
</dbReference>
<feature type="binding site" evidence="19">
    <location>
        <position position="330"/>
    </location>
    <ligand>
        <name>phosphoenolpyruvate</name>
        <dbReference type="ChEBI" id="CHEBI:58702"/>
    </ligand>
</feature>
<keyword evidence="14 17" id="KW-0418">Kinase</keyword>
<feature type="domain" description="PEP-utilising enzyme C-terminal" evidence="22">
    <location>
        <begin position="250"/>
        <end position="537"/>
    </location>
</feature>
<feature type="binding site" evidence="20">
    <location>
        <position position="430"/>
    </location>
    <ligand>
        <name>Mg(2+)</name>
        <dbReference type="ChEBI" id="CHEBI:18420"/>
    </ligand>
</feature>
<dbReference type="InterPro" id="IPR000121">
    <property type="entry name" value="PEP_util_C"/>
</dbReference>
<dbReference type="AlphaFoldDB" id="A0A374NZ13"/>
<dbReference type="PROSITE" id="PS00370">
    <property type="entry name" value="PEP_ENZYMES_PHOS_SITE"/>
    <property type="match status" value="1"/>
</dbReference>
<evidence type="ECO:0000256" key="4">
    <source>
        <dbReference type="ARBA" id="ARBA00004496"/>
    </source>
</evidence>
<keyword evidence="15 17" id="KW-0460">Magnesium</keyword>
<dbReference type="SUPFAM" id="SSF51621">
    <property type="entry name" value="Phosphoenolpyruvate/pyruvate domain"/>
    <property type="match status" value="1"/>
</dbReference>
<evidence type="ECO:0000256" key="20">
    <source>
        <dbReference type="PIRSR" id="PIRSR000732-3"/>
    </source>
</evidence>
<name>A0A374NZ13_9FIRM</name>
<keyword evidence="9 17" id="KW-0963">Cytoplasm</keyword>
<dbReference type="RefSeq" id="WP_117633112.1">
    <property type="nucleotide sequence ID" value="NZ_QSON01000020.1"/>
</dbReference>
<dbReference type="InterPro" id="IPR040442">
    <property type="entry name" value="Pyrv_kinase-like_dom_sf"/>
</dbReference>
<dbReference type="Proteomes" id="UP000263014">
    <property type="component" value="Unassembled WGS sequence"/>
</dbReference>
<dbReference type="InterPro" id="IPR023151">
    <property type="entry name" value="PEP_util_CS"/>
</dbReference>
<dbReference type="Gene3D" id="3.20.20.60">
    <property type="entry name" value="Phosphoenolpyruvate-binding domains"/>
    <property type="match status" value="1"/>
</dbReference>
<evidence type="ECO:0000256" key="15">
    <source>
        <dbReference type="ARBA" id="ARBA00022842"/>
    </source>
</evidence>
<evidence type="ECO:0000256" key="18">
    <source>
        <dbReference type="PIRSR" id="PIRSR000732-1"/>
    </source>
</evidence>
<feature type="domain" description="Phosphotransferase system enzyme I N-terminal" evidence="23">
    <location>
        <begin position="3"/>
        <end position="124"/>
    </location>
</feature>
<dbReference type="Pfam" id="PF05524">
    <property type="entry name" value="PEP-utilisers_N"/>
    <property type="match status" value="1"/>
</dbReference>
<feature type="binding site" evidence="19">
    <location>
        <begin position="453"/>
        <end position="454"/>
    </location>
    <ligand>
        <name>phosphoenolpyruvate</name>
        <dbReference type="ChEBI" id="CHEBI:58702"/>
    </ligand>
</feature>
<dbReference type="PROSITE" id="PS00742">
    <property type="entry name" value="PEP_ENZYMES_2"/>
    <property type="match status" value="1"/>
</dbReference>
<dbReference type="NCBIfam" id="TIGR01417">
    <property type="entry name" value="PTS_I_fam"/>
    <property type="match status" value="1"/>
</dbReference>
<dbReference type="GO" id="GO:0005737">
    <property type="term" value="C:cytoplasm"/>
    <property type="evidence" value="ECO:0007669"/>
    <property type="project" value="UniProtKB-SubCell"/>
</dbReference>
<comment type="function">
    <text evidence="3 17">General (non sugar-specific) component of the phosphoenolpyruvate-dependent sugar phosphotransferase system (sugar PTS). This major carbohydrate active-transport system catalyzes the phosphorylation of incoming sugar substrates concomitantly with their translocation across the cell membrane. Enzyme I transfers the phosphoryl group from phosphoenolpyruvate (PEP) to the phosphoryl carrier protein (HPr).</text>
</comment>
<organism evidence="24 25">
    <name type="scientific">Hungatella hathewayi</name>
    <dbReference type="NCBI Taxonomy" id="154046"/>
    <lineage>
        <taxon>Bacteria</taxon>
        <taxon>Bacillati</taxon>
        <taxon>Bacillota</taxon>
        <taxon>Clostridia</taxon>
        <taxon>Lachnospirales</taxon>
        <taxon>Lachnospiraceae</taxon>
        <taxon>Hungatella</taxon>
    </lineage>
</organism>
<sequence length="568" mass="62003">MMKGTSASAGIGIGKAAIVEETELVIKKETISDAAAEKERFHAALNQAMEETDALAKDLATRVGEKEAEILNGHLMLLSDPMLTGEIENTIAGENACSEYAIENVCNMYADMFASMGDELMQQRATDMRDIKTRMQKILLGVSSVDIASLPAGSIIVAKDLTPSMTAGINPDNVCGIVTELGGKTSHSAILARALEIPAVVAVEGFLKNVKDGDTVVLDGSEGIVFVNPEETVTAEYETKRTAYLKEKKELDQYIGKPTVTKDGVTIELVANIGKPEDVDKVLQYDAEGIGLFRTEFLFMDRNSMPTEDEQFEAYQKVAIAMNGKPVIIRTLDIGGDKEIPYMGLKKDENPFLGYRAIRFCLDRREDVYGPQLRALLRASAFGNIKIMVPMVTCLEEFREAKAMIEEVKAELDLKGIAYKRDIQVGIMVETAAASLMADAFAKEVDFFSIGTNDLTQYTMSVDRGNDKVSYLYSPLNPAVLRSIRHIIQCGRKEGIMVGMCGEAASDPLMIPLLLAFGLNEFSMSASAVLNARKLITGYSIAELQSIADQAMSFVTAGEVEAYMRELQ</sequence>
<dbReference type="GO" id="GO:0008965">
    <property type="term" value="F:phosphoenolpyruvate-protein phosphotransferase activity"/>
    <property type="evidence" value="ECO:0007669"/>
    <property type="project" value="UniProtKB-EC"/>
</dbReference>
<evidence type="ECO:0000259" key="22">
    <source>
        <dbReference type="Pfam" id="PF02896"/>
    </source>
</evidence>
<feature type="domain" description="PEP-utilising enzyme mobile" evidence="21">
    <location>
        <begin position="151"/>
        <end position="223"/>
    </location>
</feature>
<dbReference type="SUPFAM" id="SSF52009">
    <property type="entry name" value="Phosphohistidine domain"/>
    <property type="match status" value="1"/>
</dbReference>
<keyword evidence="8 17" id="KW-0813">Transport</keyword>
<evidence type="ECO:0000256" key="14">
    <source>
        <dbReference type="ARBA" id="ARBA00022777"/>
    </source>
</evidence>
<evidence type="ECO:0000256" key="10">
    <source>
        <dbReference type="ARBA" id="ARBA00022597"/>
    </source>
</evidence>
<dbReference type="InterPro" id="IPR006318">
    <property type="entry name" value="PTS_EI-like"/>
</dbReference>
<dbReference type="Pfam" id="PF02896">
    <property type="entry name" value="PEP-utilizers_C"/>
    <property type="match status" value="1"/>
</dbReference>
<protein>
    <recommendedName>
        <fullName evidence="7 17">Phosphoenolpyruvate-protein phosphotransferase</fullName>
        <ecNumber evidence="6 17">2.7.3.9</ecNumber>
    </recommendedName>
    <alternativeName>
        <fullName evidence="16 17">Phosphotransferase system, enzyme I</fullName>
    </alternativeName>
</protein>
<dbReference type="PANTHER" id="PTHR46244">
    <property type="entry name" value="PHOSPHOENOLPYRUVATE-PROTEIN PHOSPHOTRANSFERASE"/>
    <property type="match status" value="1"/>
</dbReference>
<feature type="binding site" evidence="20">
    <location>
        <position position="454"/>
    </location>
    <ligand>
        <name>Mg(2+)</name>
        <dbReference type="ChEBI" id="CHEBI:18420"/>
    </ligand>
</feature>
<dbReference type="InterPro" id="IPR008279">
    <property type="entry name" value="PEP-util_enz_mobile_dom"/>
</dbReference>
<evidence type="ECO:0000256" key="19">
    <source>
        <dbReference type="PIRSR" id="PIRSR000732-2"/>
    </source>
</evidence>
<keyword evidence="24" id="KW-0670">Pyruvate</keyword>
<comment type="cofactor">
    <cofactor evidence="2 17 20">
        <name>Mg(2+)</name>
        <dbReference type="ChEBI" id="CHEBI:18420"/>
    </cofactor>
</comment>
<dbReference type="GO" id="GO:0046872">
    <property type="term" value="F:metal ion binding"/>
    <property type="evidence" value="ECO:0007669"/>
    <property type="project" value="UniProtKB-KW"/>
</dbReference>
<dbReference type="EC" id="2.7.3.9" evidence="6 17"/>
<dbReference type="SUPFAM" id="SSF47831">
    <property type="entry name" value="Enzyme I of the PEP:sugar phosphotransferase system HPr-binding (sub)domain"/>
    <property type="match status" value="1"/>
</dbReference>
<keyword evidence="12 17" id="KW-0598">Phosphotransferase system</keyword>
<dbReference type="PIRSF" id="PIRSF000732">
    <property type="entry name" value="PTS_enzyme_I"/>
    <property type="match status" value="1"/>
</dbReference>
<dbReference type="InterPro" id="IPR015813">
    <property type="entry name" value="Pyrv/PenolPyrv_kinase-like_dom"/>
</dbReference>
<evidence type="ECO:0000256" key="3">
    <source>
        <dbReference type="ARBA" id="ARBA00002728"/>
    </source>
</evidence>
<dbReference type="Gene3D" id="3.50.30.10">
    <property type="entry name" value="Phosphohistidine domain"/>
    <property type="match status" value="1"/>
</dbReference>
<evidence type="ECO:0000256" key="13">
    <source>
        <dbReference type="ARBA" id="ARBA00022723"/>
    </source>
</evidence>
<dbReference type="InterPro" id="IPR050499">
    <property type="entry name" value="PEP-utilizing_PTS_enzyme"/>
</dbReference>
<evidence type="ECO:0000256" key="2">
    <source>
        <dbReference type="ARBA" id="ARBA00001946"/>
    </source>
</evidence>
<evidence type="ECO:0000256" key="17">
    <source>
        <dbReference type="PIRNR" id="PIRNR000732"/>
    </source>
</evidence>
<feature type="active site" description="Tele-phosphohistidine intermediate" evidence="18">
    <location>
        <position position="187"/>
    </location>
</feature>
<evidence type="ECO:0000256" key="11">
    <source>
        <dbReference type="ARBA" id="ARBA00022679"/>
    </source>
</evidence>
<comment type="similarity">
    <text evidence="5 17">Belongs to the PEP-utilizing enzyme family.</text>
</comment>
<dbReference type="InterPro" id="IPR036637">
    <property type="entry name" value="Phosphohistidine_dom_sf"/>
</dbReference>
<evidence type="ECO:0000259" key="23">
    <source>
        <dbReference type="Pfam" id="PF05524"/>
    </source>
</evidence>
<dbReference type="PANTHER" id="PTHR46244:SF3">
    <property type="entry name" value="PHOSPHOENOLPYRUVATE-PROTEIN PHOSPHOTRANSFERASE"/>
    <property type="match status" value="1"/>
</dbReference>
<comment type="caution">
    <text evidence="24">The sequence shown here is derived from an EMBL/GenBank/DDBJ whole genome shotgun (WGS) entry which is preliminary data.</text>
</comment>
<evidence type="ECO:0000256" key="7">
    <source>
        <dbReference type="ARBA" id="ARBA00016544"/>
    </source>
</evidence>
<dbReference type="GO" id="GO:0009401">
    <property type="term" value="P:phosphoenolpyruvate-dependent sugar phosphotransferase system"/>
    <property type="evidence" value="ECO:0007669"/>
    <property type="project" value="UniProtKB-KW"/>
</dbReference>
<evidence type="ECO:0000256" key="8">
    <source>
        <dbReference type="ARBA" id="ARBA00022448"/>
    </source>
</evidence>
<evidence type="ECO:0000256" key="5">
    <source>
        <dbReference type="ARBA" id="ARBA00007837"/>
    </source>
</evidence>
<comment type="subcellular location">
    <subcellularLocation>
        <location evidence="4 17">Cytoplasm</location>
    </subcellularLocation>
</comment>
<evidence type="ECO:0000313" key="24">
    <source>
        <dbReference type="EMBL" id="RGI97265.1"/>
    </source>
</evidence>
<feature type="active site" description="Proton donor" evidence="18">
    <location>
        <position position="501"/>
    </location>
</feature>
<dbReference type="Pfam" id="PF00391">
    <property type="entry name" value="PEP-utilizers"/>
    <property type="match status" value="1"/>
</dbReference>
<keyword evidence="13 17" id="KW-0479">Metal-binding</keyword>
<dbReference type="InterPro" id="IPR018274">
    <property type="entry name" value="PEP_util_AS"/>
</dbReference>